<evidence type="ECO:0000256" key="2">
    <source>
        <dbReference type="SAM" id="SignalP"/>
    </source>
</evidence>
<proteinExistence type="predicted"/>
<protein>
    <submittedName>
        <fullName evidence="3">Uncharacterized protein</fullName>
    </submittedName>
</protein>
<feature type="chain" id="PRO_5005245535" evidence="2">
    <location>
        <begin position="35"/>
        <end position="143"/>
    </location>
</feature>
<accession>A0A0J0XSV3</accession>
<dbReference type="GeneID" id="28986796"/>
<feature type="region of interest" description="Disordered" evidence="1">
    <location>
        <begin position="81"/>
        <end position="102"/>
    </location>
</feature>
<gene>
    <name evidence="3" type="ORF">CC85DRAFT_32031</name>
</gene>
<dbReference type="Proteomes" id="UP000053611">
    <property type="component" value="Unassembled WGS sequence"/>
</dbReference>
<evidence type="ECO:0000313" key="4">
    <source>
        <dbReference type="Proteomes" id="UP000053611"/>
    </source>
</evidence>
<keyword evidence="2" id="KW-0732">Signal</keyword>
<reference evidence="3 4" key="1">
    <citation type="submission" date="2015-03" db="EMBL/GenBank/DDBJ databases">
        <title>Genomics and transcriptomics of the oil-accumulating basidiomycete yeast T. oleaginosus allow insights into substrate utilization and the diverse evolutionary trajectories of mating systems in fungi.</title>
        <authorList>
            <consortium name="DOE Joint Genome Institute"/>
            <person name="Kourist R."/>
            <person name="Kracht O."/>
            <person name="Bracharz F."/>
            <person name="Lipzen A."/>
            <person name="Nolan M."/>
            <person name="Ohm R."/>
            <person name="Grigoriev I."/>
            <person name="Sun S."/>
            <person name="Heitman J."/>
            <person name="Bruck T."/>
            <person name="Nowrousian M."/>
        </authorList>
    </citation>
    <scope>NUCLEOTIDE SEQUENCE [LARGE SCALE GENOMIC DNA]</scope>
    <source>
        <strain evidence="3 4">IBC0246</strain>
    </source>
</reference>
<feature type="signal peptide" evidence="2">
    <location>
        <begin position="1"/>
        <end position="34"/>
    </location>
</feature>
<evidence type="ECO:0000313" key="3">
    <source>
        <dbReference type="EMBL" id="KLT44135.1"/>
    </source>
</evidence>
<feature type="region of interest" description="Disordered" evidence="1">
    <location>
        <begin position="120"/>
        <end position="143"/>
    </location>
</feature>
<sequence length="143" mass="16005">MRRLVRWSDGRVGMCRLFMSVSSLLLAFQARAHTALPFWQPGPHLAVANGPKAYAQDWSTKWWSMLSRLQEQVVRRVPLTRKVMTPPRNGRKPVAREDTPPTRRCAVHFAGGAALLPRSCSSAPSSRRSTHGFTPAAGWRGSR</sequence>
<dbReference type="RefSeq" id="XP_018280626.1">
    <property type="nucleotide sequence ID" value="XM_018426193.1"/>
</dbReference>
<keyword evidence="4" id="KW-1185">Reference proteome</keyword>
<name>A0A0J0XSV3_9TREE</name>
<organism evidence="3 4">
    <name type="scientific">Cutaneotrichosporon oleaginosum</name>
    <dbReference type="NCBI Taxonomy" id="879819"/>
    <lineage>
        <taxon>Eukaryota</taxon>
        <taxon>Fungi</taxon>
        <taxon>Dikarya</taxon>
        <taxon>Basidiomycota</taxon>
        <taxon>Agaricomycotina</taxon>
        <taxon>Tremellomycetes</taxon>
        <taxon>Trichosporonales</taxon>
        <taxon>Trichosporonaceae</taxon>
        <taxon>Cutaneotrichosporon</taxon>
    </lineage>
</organism>
<dbReference type="AlphaFoldDB" id="A0A0J0XSV3"/>
<dbReference type="EMBL" id="KQ087189">
    <property type="protein sequence ID" value="KLT44135.1"/>
    <property type="molecule type" value="Genomic_DNA"/>
</dbReference>
<evidence type="ECO:0000256" key="1">
    <source>
        <dbReference type="SAM" id="MobiDB-lite"/>
    </source>
</evidence>